<dbReference type="InterPro" id="IPR037914">
    <property type="entry name" value="SpoVT-AbrB_sf"/>
</dbReference>
<evidence type="ECO:0000313" key="2">
    <source>
        <dbReference type="EMBL" id="MBB5318638.1"/>
    </source>
</evidence>
<name>A0A7W8ILZ2_9BACT</name>
<dbReference type="GO" id="GO:0003677">
    <property type="term" value="F:DNA binding"/>
    <property type="evidence" value="ECO:0007669"/>
    <property type="project" value="InterPro"/>
</dbReference>
<reference evidence="2" key="1">
    <citation type="submission" date="2020-08" db="EMBL/GenBank/DDBJ databases">
        <title>Genomic Encyclopedia of Type Strains, Phase IV (KMG-V): Genome sequencing to study the core and pangenomes of soil and plant-associated prokaryotes.</title>
        <authorList>
            <person name="Whitman W."/>
        </authorList>
    </citation>
    <scope>NUCLEOTIDE SEQUENCE [LARGE SCALE GENOMIC DNA]</scope>
    <source>
        <strain evidence="2">M8UP27</strain>
    </source>
</reference>
<accession>A0A7W8ILZ2</accession>
<keyword evidence="3" id="KW-1185">Reference proteome</keyword>
<dbReference type="Gene3D" id="2.10.260.10">
    <property type="match status" value="1"/>
</dbReference>
<dbReference type="NCBIfam" id="TIGR02609">
    <property type="entry name" value="doc_partner"/>
    <property type="match status" value="1"/>
</dbReference>
<dbReference type="InterPro" id="IPR007159">
    <property type="entry name" value="SpoVT-AbrB_dom"/>
</dbReference>
<dbReference type="SMART" id="SM00966">
    <property type="entry name" value="SpoVT_AbrB"/>
    <property type="match status" value="1"/>
</dbReference>
<protein>
    <submittedName>
        <fullName evidence="2">Addiction module antidote</fullName>
    </submittedName>
</protein>
<evidence type="ECO:0000313" key="3">
    <source>
        <dbReference type="Proteomes" id="UP000568106"/>
    </source>
</evidence>
<organism evidence="2 3">
    <name type="scientific">Tunturiibacter empetritectus</name>
    <dbReference type="NCBI Taxonomy" id="3069691"/>
    <lineage>
        <taxon>Bacteria</taxon>
        <taxon>Pseudomonadati</taxon>
        <taxon>Acidobacteriota</taxon>
        <taxon>Terriglobia</taxon>
        <taxon>Terriglobales</taxon>
        <taxon>Acidobacteriaceae</taxon>
        <taxon>Tunturiibacter</taxon>
    </lineage>
</organism>
<dbReference type="Proteomes" id="UP000568106">
    <property type="component" value="Unassembled WGS sequence"/>
</dbReference>
<dbReference type="SUPFAM" id="SSF89447">
    <property type="entry name" value="AbrB/MazE/MraZ-like"/>
    <property type="match status" value="1"/>
</dbReference>
<comment type="caution">
    <text evidence="2">The sequence shown here is derived from an EMBL/GenBank/DDBJ whole genome shotgun (WGS) entry which is preliminary data.</text>
</comment>
<dbReference type="AlphaFoldDB" id="A0A7W8ILZ2"/>
<dbReference type="InterPro" id="IPR013432">
    <property type="entry name" value="Doc_partner"/>
</dbReference>
<dbReference type="EMBL" id="JACHDY010000005">
    <property type="protein sequence ID" value="MBB5318638.1"/>
    <property type="molecule type" value="Genomic_DNA"/>
</dbReference>
<dbReference type="Pfam" id="PF04014">
    <property type="entry name" value="MazE_antitoxin"/>
    <property type="match status" value="1"/>
</dbReference>
<proteinExistence type="predicted"/>
<sequence>MANAVKITTIGNSVGIVLPKEILAKLNVEKGDSLYFLDTPDGIKLTAYDQNFADEMESARRIMRKNRDVLRKLAE</sequence>
<evidence type="ECO:0000259" key="1">
    <source>
        <dbReference type="SMART" id="SM00966"/>
    </source>
</evidence>
<gene>
    <name evidence="2" type="ORF">HDF09_003337</name>
</gene>
<feature type="domain" description="SpoVT-AbrB" evidence="1">
    <location>
        <begin position="8"/>
        <end position="53"/>
    </location>
</feature>